<dbReference type="SUPFAM" id="SSF50447">
    <property type="entry name" value="Translation proteins"/>
    <property type="match status" value="1"/>
</dbReference>
<dbReference type="GO" id="GO:0005525">
    <property type="term" value="F:GTP binding"/>
    <property type="evidence" value="ECO:0007669"/>
    <property type="project" value="InterPro"/>
</dbReference>
<reference evidence="3" key="1">
    <citation type="journal article" date="2011" name="PLoS Biol.">
        <title>Gene gain and loss during evolution of obligate parasitism in the white rust pathogen of Arabidopsis thaliana.</title>
        <authorList>
            <person name="Kemen E."/>
            <person name="Gardiner A."/>
            <person name="Schultz-Larsen T."/>
            <person name="Kemen A.C."/>
            <person name="Balmuth A.L."/>
            <person name="Robert-Seilaniantz A."/>
            <person name="Bailey K."/>
            <person name="Holub E."/>
            <person name="Studholme D.J."/>
            <person name="Maclean D."/>
            <person name="Jones J.D."/>
        </authorList>
    </citation>
    <scope>NUCLEOTIDE SEQUENCE</scope>
</reference>
<dbReference type="InterPro" id="IPR027417">
    <property type="entry name" value="P-loop_NTPase"/>
</dbReference>
<dbReference type="EMBL" id="FR824507">
    <property type="protein sequence ID" value="CCA27144.1"/>
    <property type="molecule type" value="Genomic_DNA"/>
</dbReference>
<feature type="domain" description="Tr-type G" evidence="2">
    <location>
        <begin position="2"/>
        <end position="104"/>
    </location>
</feature>
<dbReference type="AlphaFoldDB" id="F0X062"/>
<name>F0X062_9STRA</name>
<dbReference type="GO" id="GO:0003746">
    <property type="term" value="F:translation elongation factor activity"/>
    <property type="evidence" value="ECO:0007669"/>
    <property type="project" value="TreeGrafter"/>
</dbReference>
<protein>
    <recommendedName>
        <fullName evidence="1">Elongation factor Tu, chloroplastic</fullName>
    </recommendedName>
</protein>
<dbReference type="HOGENOM" id="CLU_843113_0_0_1"/>
<proteinExistence type="predicted"/>
<organism evidence="3">
    <name type="scientific">Albugo laibachii Nc14</name>
    <dbReference type="NCBI Taxonomy" id="890382"/>
    <lineage>
        <taxon>Eukaryota</taxon>
        <taxon>Sar</taxon>
        <taxon>Stramenopiles</taxon>
        <taxon>Oomycota</taxon>
        <taxon>Peronosporomycetes</taxon>
        <taxon>Albuginales</taxon>
        <taxon>Albuginaceae</taxon>
        <taxon>Albugo</taxon>
    </lineage>
</organism>
<dbReference type="InterPro" id="IPR009000">
    <property type="entry name" value="Transl_B-barrel_sf"/>
</dbReference>
<accession>F0X062</accession>
<dbReference type="Gene3D" id="3.40.50.300">
    <property type="entry name" value="P-loop containing nucleotide triphosphate hydrolases"/>
    <property type="match status" value="1"/>
</dbReference>
<reference evidence="3" key="2">
    <citation type="submission" date="2011-02" db="EMBL/GenBank/DDBJ databases">
        <authorList>
            <person name="MacLean D."/>
        </authorList>
    </citation>
    <scope>NUCLEOTIDE SEQUENCE</scope>
</reference>
<dbReference type="InterPro" id="IPR000795">
    <property type="entry name" value="T_Tr_GTP-bd_dom"/>
</dbReference>
<dbReference type="Gene3D" id="2.40.30.10">
    <property type="entry name" value="Translation factors"/>
    <property type="match status" value="1"/>
</dbReference>
<dbReference type="InterPro" id="IPR050055">
    <property type="entry name" value="EF-Tu_GTPase"/>
</dbReference>
<dbReference type="Pfam" id="PF00009">
    <property type="entry name" value="GTP_EFTU"/>
    <property type="match status" value="1"/>
</dbReference>
<dbReference type="PANTHER" id="PTHR43721">
    <property type="entry name" value="ELONGATION FACTOR TU-RELATED"/>
    <property type="match status" value="1"/>
</dbReference>
<evidence type="ECO:0000313" key="3">
    <source>
        <dbReference type="EMBL" id="CCA27144.1"/>
    </source>
</evidence>
<evidence type="ECO:0000259" key="2">
    <source>
        <dbReference type="Pfam" id="PF00009"/>
    </source>
</evidence>
<gene>
    <name evidence="3" type="primary">AlNc14C465G11800</name>
    <name evidence="3" type="ORF">ALNC14_132880</name>
</gene>
<sequence length="330" mass="37489">MVVVDACMGIQPMTEQHVIMAVALKIPFFIVLTHIDRVSQSTVSQVITSIQVFLERVKLFDTPPRIACFKDETKYRFMNDEKRCEIPLFPVSNLSGEGLRVLESYLGYLTPTKIWPMDEDTRPELHIRNMYSTSDSSRIVVGFVQRGSLHVNELMLLGPSDNGAFLAVRIQSLQVDHQAVQQVHAGEIASALLAICDNEQTSFPTIKLTAKLPLFRKGMMLIHPEIRPVATLEFDAEIHLIHHDAMYLRQRYQAVIHAGPIQQMARLEAFITFEGRTMTNEGEQGSQSDPRGYSICRFRFLYRPEVIRPDMPLIVRDKCVHAVGKVLRAV</sequence>
<dbReference type="GO" id="GO:0003924">
    <property type="term" value="F:GTPase activity"/>
    <property type="evidence" value="ECO:0007669"/>
    <property type="project" value="InterPro"/>
</dbReference>
<dbReference type="SUPFAM" id="SSF52540">
    <property type="entry name" value="P-loop containing nucleoside triphosphate hydrolases"/>
    <property type="match status" value="1"/>
</dbReference>
<dbReference type="PANTHER" id="PTHR43721:SF9">
    <property type="entry name" value="GTP-BINDING PROTEIN 1"/>
    <property type="match status" value="1"/>
</dbReference>
<evidence type="ECO:0000256" key="1">
    <source>
        <dbReference type="ARBA" id="ARBA00021392"/>
    </source>
</evidence>